<gene>
    <name evidence="10" type="ORF">Rt10032_c09g3966</name>
</gene>
<keyword evidence="10" id="KW-0675">Receptor</keyword>
<evidence type="ECO:0000256" key="2">
    <source>
        <dbReference type="ARBA" id="ARBA00010510"/>
    </source>
</evidence>
<dbReference type="Proteomes" id="UP000321518">
    <property type="component" value="Unassembled WGS sequence"/>
</dbReference>
<protein>
    <submittedName>
        <fullName evidence="10">Mitochondrial import receptor subunit TOM40</fullName>
    </submittedName>
</protein>
<dbReference type="Pfam" id="PF01459">
    <property type="entry name" value="Porin_3"/>
    <property type="match status" value="1"/>
</dbReference>
<evidence type="ECO:0000256" key="3">
    <source>
        <dbReference type="ARBA" id="ARBA00022448"/>
    </source>
</evidence>
<dbReference type="InterPro" id="IPR037930">
    <property type="entry name" value="Tom40"/>
</dbReference>
<dbReference type="GO" id="GO:0005741">
    <property type="term" value="C:mitochondrial outer membrane"/>
    <property type="evidence" value="ECO:0007669"/>
    <property type="project" value="UniProtKB-SubCell"/>
</dbReference>
<keyword evidence="8" id="KW-0496">Mitochondrion</keyword>
<dbReference type="OrthoDB" id="19656at2759"/>
<dbReference type="InterPro" id="IPR023614">
    <property type="entry name" value="Porin_dom_sf"/>
</dbReference>
<evidence type="ECO:0000313" key="10">
    <source>
        <dbReference type="EMBL" id="GEM09949.1"/>
    </source>
</evidence>
<dbReference type="Gene3D" id="2.40.160.10">
    <property type="entry name" value="Porin"/>
    <property type="match status" value="1"/>
</dbReference>
<dbReference type="GO" id="GO:0030150">
    <property type="term" value="P:protein import into mitochondrial matrix"/>
    <property type="evidence" value="ECO:0007669"/>
    <property type="project" value="InterPro"/>
</dbReference>
<comment type="caution">
    <text evidence="10">The sequence shown here is derived from an EMBL/GenBank/DDBJ whole genome shotgun (WGS) entry which is preliminary data.</text>
</comment>
<dbReference type="PANTHER" id="PTHR10802">
    <property type="entry name" value="MITOCHONDRIAL IMPORT RECEPTOR SUBUNIT TOM40"/>
    <property type="match status" value="1"/>
</dbReference>
<comment type="subcellular location">
    <subcellularLocation>
        <location evidence="1">Mitochondrion outer membrane</location>
        <topology evidence="1">Multi-pass membrane protein</topology>
    </subcellularLocation>
</comment>
<keyword evidence="7" id="KW-0653">Protein transport</keyword>
<keyword evidence="5" id="KW-0812">Transmembrane</keyword>
<keyword evidence="4" id="KW-1134">Transmembrane beta strand</keyword>
<evidence type="ECO:0000256" key="6">
    <source>
        <dbReference type="ARBA" id="ARBA00022787"/>
    </source>
</evidence>
<dbReference type="EMBL" id="BJWK01000009">
    <property type="protein sequence ID" value="GEM09949.1"/>
    <property type="molecule type" value="Genomic_DNA"/>
</dbReference>
<evidence type="ECO:0000256" key="1">
    <source>
        <dbReference type="ARBA" id="ARBA00004374"/>
    </source>
</evidence>
<evidence type="ECO:0000256" key="9">
    <source>
        <dbReference type="ARBA" id="ARBA00023136"/>
    </source>
</evidence>
<reference evidence="10 11" key="1">
    <citation type="submission" date="2019-07" db="EMBL/GenBank/DDBJ databases">
        <title>Rhodotorula toruloides NBRC10032 genome sequencing.</title>
        <authorList>
            <person name="Shida Y."/>
            <person name="Takaku H."/>
            <person name="Ogasawara W."/>
            <person name="Mori K."/>
        </authorList>
    </citation>
    <scope>NUCLEOTIDE SEQUENCE [LARGE SCALE GENOMIC DNA]</scope>
    <source>
        <strain evidence="10 11">NBRC10032</strain>
    </source>
</reference>
<sequence>MAAQPQFAAPFPPTVPVAVDSTYSSLLPGFLAPVGNLLDRLDAARDRLNLPDPGKHEDLGREVKLTHLTNYTFDGARADLAKTLSQVPAFQVTHSFAAGSQGGPMGGINPGTYNFGAVYATPKTFMQGMVDNEGSVTGRFNYGWSPKNTTKMSVQLAASAAAPSMFSLEHDRVGKDYTLSVKAYNPSPADLTGSYIAAYLQSITPHFAVGVETLYQRPTPDMEDCSLGYMAKWHNVKKDEAGNQLKDSWIATAQVMSQGIWQATYWKKLADRVDAGVDLVCIPAMNPRERKAVATAGVKYDFRTATFRGQVDSTGKVSALLEQRLSPAFALLLAGEMDHVKQTSKVGLGVSIDSASEEAMSYAMQAGPEASTPPPL</sequence>
<dbReference type="GO" id="GO:0008320">
    <property type="term" value="F:protein transmembrane transporter activity"/>
    <property type="evidence" value="ECO:0007669"/>
    <property type="project" value="InterPro"/>
</dbReference>
<evidence type="ECO:0000313" key="11">
    <source>
        <dbReference type="Proteomes" id="UP000321518"/>
    </source>
</evidence>
<evidence type="ECO:0000256" key="4">
    <source>
        <dbReference type="ARBA" id="ARBA00022452"/>
    </source>
</evidence>
<accession>A0A511KHU0</accession>
<dbReference type="AlphaFoldDB" id="A0A511KHU0"/>
<organism evidence="10 11">
    <name type="scientific">Rhodotorula toruloides</name>
    <name type="common">Yeast</name>
    <name type="synonym">Rhodosporidium toruloides</name>
    <dbReference type="NCBI Taxonomy" id="5286"/>
    <lineage>
        <taxon>Eukaryota</taxon>
        <taxon>Fungi</taxon>
        <taxon>Dikarya</taxon>
        <taxon>Basidiomycota</taxon>
        <taxon>Pucciniomycotina</taxon>
        <taxon>Microbotryomycetes</taxon>
        <taxon>Sporidiobolales</taxon>
        <taxon>Sporidiobolaceae</taxon>
        <taxon>Rhodotorula</taxon>
    </lineage>
</organism>
<evidence type="ECO:0000256" key="7">
    <source>
        <dbReference type="ARBA" id="ARBA00022927"/>
    </source>
</evidence>
<keyword evidence="9" id="KW-0472">Membrane</keyword>
<evidence type="ECO:0000256" key="5">
    <source>
        <dbReference type="ARBA" id="ARBA00022692"/>
    </source>
</evidence>
<keyword evidence="6" id="KW-1000">Mitochondrion outer membrane</keyword>
<proteinExistence type="inferred from homology"/>
<comment type="similarity">
    <text evidence="2">Belongs to the Tom40 family.</text>
</comment>
<dbReference type="InterPro" id="IPR027246">
    <property type="entry name" value="Porin_Euk/Tom40"/>
</dbReference>
<keyword evidence="3" id="KW-0813">Transport</keyword>
<dbReference type="CDD" id="cd07305">
    <property type="entry name" value="Porin3_Tom40"/>
    <property type="match status" value="1"/>
</dbReference>
<name>A0A511KHU0_RHOTO</name>
<evidence type="ECO:0000256" key="8">
    <source>
        <dbReference type="ARBA" id="ARBA00023128"/>
    </source>
</evidence>